<comment type="cofactor">
    <cofactor evidence="12">
        <name>[4Fe-4S] cluster</name>
        <dbReference type="ChEBI" id="CHEBI:49883"/>
    </cofactor>
    <text evidence="12">Binds 1 [4Fe-4S] cluster.</text>
</comment>
<dbReference type="PROSITE" id="PS01155">
    <property type="entry name" value="ENDONUCLEASE_III_2"/>
    <property type="match status" value="1"/>
</dbReference>
<dbReference type="InterPro" id="IPR003265">
    <property type="entry name" value="HhH-GPD_domain"/>
</dbReference>
<evidence type="ECO:0000259" key="13">
    <source>
        <dbReference type="SMART" id="SM00278"/>
    </source>
</evidence>
<evidence type="ECO:0000256" key="2">
    <source>
        <dbReference type="ARBA" id="ARBA00022485"/>
    </source>
</evidence>
<keyword evidence="4 12" id="KW-0227">DNA damage</keyword>
<feature type="binding site" evidence="12">
    <location>
        <position position="183"/>
    </location>
    <ligand>
        <name>[4Fe-4S] cluster</name>
        <dbReference type="ChEBI" id="CHEBI:49883"/>
    </ligand>
</feature>
<keyword evidence="10 12" id="KW-0456">Lyase</keyword>
<comment type="catalytic activity">
    <reaction evidence="12">
        <text>2'-deoxyribonucleotide-(2'-deoxyribose 5'-phosphate)-2'-deoxyribonucleotide-DNA = a 3'-end 2'-deoxyribonucleotide-(2,3-dehydro-2,3-deoxyribose 5'-phosphate)-DNA + a 5'-end 5'-phospho-2'-deoxyribonucleoside-DNA + H(+)</text>
        <dbReference type="Rhea" id="RHEA:66592"/>
        <dbReference type="Rhea" id="RHEA-COMP:13180"/>
        <dbReference type="Rhea" id="RHEA-COMP:16897"/>
        <dbReference type="Rhea" id="RHEA-COMP:17067"/>
        <dbReference type="ChEBI" id="CHEBI:15378"/>
        <dbReference type="ChEBI" id="CHEBI:136412"/>
        <dbReference type="ChEBI" id="CHEBI:157695"/>
        <dbReference type="ChEBI" id="CHEBI:167181"/>
        <dbReference type="EC" id="4.2.99.18"/>
    </reaction>
</comment>
<evidence type="ECO:0000256" key="5">
    <source>
        <dbReference type="ARBA" id="ARBA00022801"/>
    </source>
</evidence>
<evidence type="ECO:0000256" key="9">
    <source>
        <dbReference type="ARBA" id="ARBA00023204"/>
    </source>
</evidence>
<dbReference type="InterPro" id="IPR004036">
    <property type="entry name" value="Endonuclease-III-like_CS2"/>
</dbReference>
<dbReference type="Gene3D" id="1.10.340.30">
    <property type="entry name" value="Hypothetical protein, domain 2"/>
    <property type="match status" value="1"/>
</dbReference>
<proteinExistence type="inferred from homology"/>
<keyword evidence="3 12" id="KW-0479">Metal-binding</keyword>
<dbReference type="SUPFAM" id="SSF48150">
    <property type="entry name" value="DNA-glycosylase"/>
    <property type="match status" value="1"/>
</dbReference>
<dbReference type="CDD" id="cd00056">
    <property type="entry name" value="ENDO3c"/>
    <property type="match status" value="1"/>
</dbReference>
<sequence length="207" mass="23973">MDEKLQYIYSLYPHAQCELHYQTIFQLLIAVVLSAQTTDARVNQATEKLFLKFPDAHLLKNASLKEVEEIIKSIGMYKVKAKHLLEIAKIIDEKYHGEVPKNKEDLLQLPGVGNKTANVILAEGYKIPALPVDTHIHRIAKRLKYADIEDSVEVVEEKLKKAIEPENWIQMHHSLIFFGRYFCKAKQPECDKCQLKDQCQKEYKPLK</sequence>
<reference evidence="15" key="2">
    <citation type="journal article" date="2021" name="PeerJ">
        <title>Extensive microbial diversity within the chicken gut microbiome revealed by metagenomics and culture.</title>
        <authorList>
            <person name="Gilroy R."/>
            <person name="Ravi A."/>
            <person name="Getino M."/>
            <person name="Pursley I."/>
            <person name="Horton D.L."/>
            <person name="Alikhan N.F."/>
            <person name="Baker D."/>
            <person name="Gharbi K."/>
            <person name="Hall N."/>
            <person name="Watson M."/>
            <person name="Adriaenssens E.M."/>
            <person name="Foster-Nyarko E."/>
            <person name="Jarju S."/>
            <person name="Secka A."/>
            <person name="Antonio M."/>
            <person name="Oren A."/>
            <person name="Chaudhuri R.R."/>
            <person name="La Ragione R."/>
            <person name="Hildebrand F."/>
            <person name="Pallen M.J."/>
        </authorList>
    </citation>
    <scope>NUCLEOTIDE SEQUENCE</scope>
    <source>
        <strain evidence="15">14508</strain>
    </source>
</reference>
<feature type="binding site" evidence="12">
    <location>
        <position position="193"/>
    </location>
    <ligand>
        <name>[4Fe-4S] cluster</name>
        <dbReference type="ChEBI" id="CHEBI:49883"/>
    </ligand>
</feature>
<protein>
    <recommendedName>
        <fullName evidence="12">Endonuclease III</fullName>
        <ecNumber evidence="12">4.2.99.18</ecNumber>
    </recommendedName>
    <alternativeName>
        <fullName evidence="12">DNA-(apurinic or apyrimidinic site) lyase</fullName>
    </alternativeName>
</protein>
<dbReference type="FunFam" id="1.10.1670.10:FF:000001">
    <property type="entry name" value="Endonuclease III"/>
    <property type="match status" value="1"/>
</dbReference>
<dbReference type="GO" id="GO:0006285">
    <property type="term" value="P:base-excision repair, AP site formation"/>
    <property type="evidence" value="ECO:0007669"/>
    <property type="project" value="TreeGrafter"/>
</dbReference>
<keyword evidence="15" id="KW-0255">Endonuclease</keyword>
<evidence type="ECO:0000313" key="16">
    <source>
        <dbReference type="Proteomes" id="UP000886893"/>
    </source>
</evidence>
<comment type="function">
    <text evidence="12">DNA repair enzyme that has both DNA N-glycosylase activity and AP-lyase activity. The DNA N-glycosylase activity releases various damaged pyrimidines from DNA by cleaving the N-glycosidic bond, leaving an AP (apurinic/apyrimidinic) site. The AP-lyase activity cleaves the phosphodiester bond 3' to the AP site by a beta-elimination, leaving a 3'-terminal unsaturated sugar and a product with a terminal 5'-phosphate.</text>
</comment>
<keyword evidence="8 12" id="KW-0238">DNA-binding</keyword>
<dbReference type="GO" id="GO:0019104">
    <property type="term" value="F:DNA N-glycosylase activity"/>
    <property type="evidence" value="ECO:0007669"/>
    <property type="project" value="UniProtKB-UniRule"/>
</dbReference>
<dbReference type="EC" id="4.2.99.18" evidence="12"/>
<dbReference type="SMART" id="SM00278">
    <property type="entry name" value="HhH1"/>
    <property type="match status" value="1"/>
</dbReference>
<name>A0A9D1G8Y6_9FIRM</name>
<dbReference type="InterPro" id="IPR003583">
    <property type="entry name" value="Hlx-hairpin-Hlx_DNA-bd_motif"/>
</dbReference>
<dbReference type="GO" id="GO:0003677">
    <property type="term" value="F:DNA binding"/>
    <property type="evidence" value="ECO:0007669"/>
    <property type="project" value="UniProtKB-UniRule"/>
</dbReference>
<gene>
    <name evidence="12 15" type="primary">nth</name>
    <name evidence="15" type="ORF">IAD04_04105</name>
</gene>
<dbReference type="PANTHER" id="PTHR10359:SF18">
    <property type="entry name" value="ENDONUCLEASE III"/>
    <property type="match status" value="1"/>
</dbReference>
<dbReference type="FunFam" id="1.10.340.30:FF:000001">
    <property type="entry name" value="Endonuclease III"/>
    <property type="match status" value="1"/>
</dbReference>
<dbReference type="Proteomes" id="UP000886893">
    <property type="component" value="Unassembled WGS sequence"/>
</dbReference>
<keyword evidence="9 12" id="KW-0234">DNA repair</keyword>
<keyword evidence="2 12" id="KW-0004">4Fe-4S</keyword>
<dbReference type="InterPro" id="IPR023170">
    <property type="entry name" value="HhH_base_excis_C"/>
</dbReference>
<dbReference type="InterPro" id="IPR005759">
    <property type="entry name" value="Nth"/>
</dbReference>
<dbReference type="InterPro" id="IPR011257">
    <property type="entry name" value="DNA_glycosylase"/>
</dbReference>
<dbReference type="PIRSF" id="PIRSF001435">
    <property type="entry name" value="Nth"/>
    <property type="match status" value="1"/>
</dbReference>
<evidence type="ECO:0000256" key="11">
    <source>
        <dbReference type="ARBA" id="ARBA00023295"/>
    </source>
</evidence>
<keyword evidence="7 12" id="KW-0411">Iron-sulfur</keyword>
<dbReference type="InterPro" id="IPR000445">
    <property type="entry name" value="HhH_motif"/>
</dbReference>
<evidence type="ECO:0000256" key="10">
    <source>
        <dbReference type="ARBA" id="ARBA00023239"/>
    </source>
</evidence>
<dbReference type="Pfam" id="PF00730">
    <property type="entry name" value="HhH-GPD"/>
    <property type="match status" value="1"/>
</dbReference>
<evidence type="ECO:0000259" key="14">
    <source>
        <dbReference type="SMART" id="SM00478"/>
    </source>
</evidence>
<feature type="domain" description="Helix-hairpin-helix DNA-binding motif class 1" evidence="13">
    <location>
        <begin position="104"/>
        <end position="123"/>
    </location>
</feature>
<evidence type="ECO:0000256" key="4">
    <source>
        <dbReference type="ARBA" id="ARBA00022763"/>
    </source>
</evidence>
<evidence type="ECO:0000256" key="1">
    <source>
        <dbReference type="ARBA" id="ARBA00008343"/>
    </source>
</evidence>
<dbReference type="GO" id="GO:0046872">
    <property type="term" value="F:metal ion binding"/>
    <property type="evidence" value="ECO:0007669"/>
    <property type="project" value="UniProtKB-KW"/>
</dbReference>
<keyword evidence="6 12" id="KW-0408">Iron</keyword>
<dbReference type="Gene3D" id="1.10.1670.10">
    <property type="entry name" value="Helix-hairpin-Helix base-excision DNA repair enzymes (C-terminal)"/>
    <property type="match status" value="1"/>
</dbReference>
<dbReference type="AlphaFoldDB" id="A0A9D1G8Y6"/>
<evidence type="ECO:0000313" key="15">
    <source>
        <dbReference type="EMBL" id="HIT17542.1"/>
    </source>
</evidence>
<evidence type="ECO:0000256" key="8">
    <source>
        <dbReference type="ARBA" id="ARBA00023125"/>
    </source>
</evidence>
<comment type="similarity">
    <text evidence="1 12">Belongs to the Nth/MutY family.</text>
</comment>
<comment type="caution">
    <text evidence="15">The sequence shown here is derived from an EMBL/GenBank/DDBJ whole genome shotgun (WGS) entry which is preliminary data.</text>
</comment>
<feature type="domain" description="HhH-GPD" evidence="14">
    <location>
        <begin position="33"/>
        <end position="181"/>
    </location>
</feature>
<evidence type="ECO:0000256" key="6">
    <source>
        <dbReference type="ARBA" id="ARBA00023004"/>
    </source>
</evidence>
<organism evidence="15 16">
    <name type="scientific">Candidatus Caccosoma faecigallinarum</name>
    <dbReference type="NCBI Taxonomy" id="2840720"/>
    <lineage>
        <taxon>Bacteria</taxon>
        <taxon>Bacillati</taxon>
        <taxon>Bacillota</taxon>
        <taxon>Bacillota incertae sedis</taxon>
        <taxon>Candidatus Caccosoma</taxon>
    </lineage>
</organism>
<evidence type="ECO:0000256" key="12">
    <source>
        <dbReference type="HAMAP-Rule" id="MF_00942"/>
    </source>
</evidence>
<keyword evidence="5 12" id="KW-0378">Hydrolase</keyword>
<reference evidence="15" key="1">
    <citation type="submission" date="2020-10" db="EMBL/GenBank/DDBJ databases">
        <authorList>
            <person name="Gilroy R."/>
        </authorList>
    </citation>
    <scope>NUCLEOTIDE SEQUENCE</scope>
    <source>
        <strain evidence="15">14508</strain>
    </source>
</reference>
<dbReference type="EMBL" id="DVKI01000129">
    <property type="protein sequence ID" value="HIT17542.1"/>
    <property type="molecule type" value="Genomic_DNA"/>
</dbReference>
<dbReference type="PANTHER" id="PTHR10359">
    <property type="entry name" value="A/G-SPECIFIC ADENINE GLYCOSYLASE/ENDONUCLEASE III"/>
    <property type="match status" value="1"/>
</dbReference>
<keyword evidence="11 12" id="KW-0326">Glycosidase</keyword>
<dbReference type="NCBIfam" id="TIGR01083">
    <property type="entry name" value="nth"/>
    <property type="match status" value="1"/>
</dbReference>
<evidence type="ECO:0000256" key="3">
    <source>
        <dbReference type="ARBA" id="ARBA00022723"/>
    </source>
</evidence>
<evidence type="ECO:0000256" key="7">
    <source>
        <dbReference type="ARBA" id="ARBA00023014"/>
    </source>
</evidence>
<dbReference type="GO" id="GO:0140078">
    <property type="term" value="F:class I DNA-(apurinic or apyrimidinic site) endonuclease activity"/>
    <property type="evidence" value="ECO:0007669"/>
    <property type="project" value="UniProtKB-EC"/>
</dbReference>
<dbReference type="SMART" id="SM00478">
    <property type="entry name" value="ENDO3c"/>
    <property type="match status" value="1"/>
</dbReference>
<dbReference type="Pfam" id="PF00633">
    <property type="entry name" value="HHH"/>
    <property type="match status" value="1"/>
</dbReference>
<feature type="binding site" evidence="12">
    <location>
        <position position="190"/>
    </location>
    <ligand>
        <name>[4Fe-4S] cluster</name>
        <dbReference type="ChEBI" id="CHEBI:49883"/>
    </ligand>
</feature>
<feature type="binding site" evidence="12">
    <location>
        <position position="199"/>
    </location>
    <ligand>
        <name>[4Fe-4S] cluster</name>
        <dbReference type="ChEBI" id="CHEBI:49883"/>
    </ligand>
</feature>
<dbReference type="GO" id="GO:0051539">
    <property type="term" value="F:4 iron, 4 sulfur cluster binding"/>
    <property type="evidence" value="ECO:0007669"/>
    <property type="project" value="UniProtKB-UniRule"/>
</dbReference>
<accession>A0A9D1G8Y6</accession>
<dbReference type="HAMAP" id="MF_00942">
    <property type="entry name" value="Nth"/>
    <property type="match status" value="1"/>
</dbReference>
<keyword evidence="15" id="KW-0540">Nuclease</keyword>